<dbReference type="InterPro" id="IPR009057">
    <property type="entry name" value="Homeodomain-like_sf"/>
</dbReference>
<dbReference type="Gene3D" id="1.10.357.10">
    <property type="entry name" value="Tetracycline Repressor, domain 2"/>
    <property type="match status" value="1"/>
</dbReference>
<dbReference type="PROSITE" id="PS50977">
    <property type="entry name" value="HTH_TETR_2"/>
    <property type="match status" value="1"/>
</dbReference>
<dbReference type="InterPro" id="IPR050624">
    <property type="entry name" value="HTH-type_Tx_Regulator"/>
</dbReference>
<comment type="caution">
    <text evidence="4">The sequence shown here is derived from an EMBL/GenBank/DDBJ whole genome shotgun (WGS) entry which is preliminary data.</text>
</comment>
<dbReference type="AlphaFoldDB" id="A0A7X0NTG2"/>
<dbReference type="EMBL" id="JACHMI010000001">
    <property type="protein sequence ID" value="MBB6549290.1"/>
    <property type="molecule type" value="Genomic_DNA"/>
</dbReference>
<dbReference type="PANTHER" id="PTHR43479:SF7">
    <property type="entry name" value="TETR-FAMILY TRANSCRIPTIONAL REGULATOR"/>
    <property type="match status" value="1"/>
</dbReference>
<dbReference type="SUPFAM" id="SSF46689">
    <property type="entry name" value="Homeodomain-like"/>
    <property type="match status" value="1"/>
</dbReference>
<dbReference type="InterPro" id="IPR001647">
    <property type="entry name" value="HTH_TetR"/>
</dbReference>
<feature type="DNA-binding region" description="H-T-H motif" evidence="2">
    <location>
        <begin position="32"/>
        <end position="51"/>
    </location>
</feature>
<feature type="domain" description="HTH tetR-type" evidence="3">
    <location>
        <begin position="9"/>
        <end position="69"/>
    </location>
</feature>
<keyword evidence="5" id="KW-1185">Reference proteome</keyword>
<name>A0A7X0NTG2_9ACTN</name>
<evidence type="ECO:0000313" key="4">
    <source>
        <dbReference type="EMBL" id="MBB6549290.1"/>
    </source>
</evidence>
<keyword evidence="1 2" id="KW-0238">DNA-binding</keyword>
<dbReference type="PANTHER" id="PTHR43479">
    <property type="entry name" value="ACREF/ENVCD OPERON REPRESSOR-RELATED"/>
    <property type="match status" value="1"/>
</dbReference>
<evidence type="ECO:0000256" key="2">
    <source>
        <dbReference type="PROSITE-ProRule" id="PRU00335"/>
    </source>
</evidence>
<sequence length="188" mass="21157">MSRENVRVRRTRTLLRQALVELIEEHGFERLTVGQITERAMVSRAAFYRNYRDKYQLVEQIFDEAMAELLGTMTDSPDTPVLDRWTAFFEHIDHYHRLYGALLGSKGSTWFARRMHATLAGMTSQHLPQQPGDLVPTLLGGMFLQAITWWLGNGRQVPAREMATRTAGFALALITEAGKEPPGGAAGP</sequence>
<protein>
    <submittedName>
        <fullName evidence="4">AcrR family transcriptional regulator</fullName>
    </submittedName>
</protein>
<reference evidence="4 5" key="1">
    <citation type="submission" date="2020-08" db="EMBL/GenBank/DDBJ databases">
        <title>Sequencing the genomes of 1000 actinobacteria strains.</title>
        <authorList>
            <person name="Klenk H.-P."/>
        </authorList>
    </citation>
    <scope>NUCLEOTIDE SEQUENCE [LARGE SCALE GENOMIC DNA]</scope>
    <source>
        <strain evidence="4 5">DSM 43768</strain>
    </source>
</reference>
<accession>A0A7X0NTG2</accession>
<dbReference type="Pfam" id="PF00440">
    <property type="entry name" value="TetR_N"/>
    <property type="match status" value="1"/>
</dbReference>
<proteinExistence type="predicted"/>
<evidence type="ECO:0000313" key="5">
    <source>
        <dbReference type="Proteomes" id="UP000565579"/>
    </source>
</evidence>
<gene>
    <name evidence="4" type="ORF">HD593_004085</name>
</gene>
<dbReference type="Proteomes" id="UP000565579">
    <property type="component" value="Unassembled WGS sequence"/>
</dbReference>
<dbReference type="GO" id="GO:0003677">
    <property type="term" value="F:DNA binding"/>
    <property type="evidence" value="ECO:0007669"/>
    <property type="project" value="UniProtKB-UniRule"/>
</dbReference>
<evidence type="ECO:0000256" key="1">
    <source>
        <dbReference type="ARBA" id="ARBA00023125"/>
    </source>
</evidence>
<organism evidence="4 5">
    <name type="scientific">Nonomuraea rubra</name>
    <dbReference type="NCBI Taxonomy" id="46180"/>
    <lineage>
        <taxon>Bacteria</taxon>
        <taxon>Bacillati</taxon>
        <taxon>Actinomycetota</taxon>
        <taxon>Actinomycetes</taxon>
        <taxon>Streptosporangiales</taxon>
        <taxon>Streptosporangiaceae</taxon>
        <taxon>Nonomuraea</taxon>
    </lineage>
</organism>
<dbReference type="RefSeq" id="WP_185103708.1">
    <property type="nucleotide sequence ID" value="NZ_BAAAXY010000292.1"/>
</dbReference>
<evidence type="ECO:0000259" key="3">
    <source>
        <dbReference type="PROSITE" id="PS50977"/>
    </source>
</evidence>